<protein>
    <submittedName>
        <fullName evidence="1">Uncharacterized protein</fullName>
    </submittedName>
</protein>
<sequence length="52" mass="5769">MRQFKVTYLSGQSLIMLGESLGEVTELAERGIAWFKVGRPWVGIASVVEVTK</sequence>
<reference evidence="1" key="1">
    <citation type="submission" date="2020-04" db="EMBL/GenBank/DDBJ databases">
        <authorList>
            <person name="Chiriac C."/>
            <person name="Salcher M."/>
            <person name="Ghai R."/>
            <person name="Kavagutti S V."/>
        </authorList>
    </citation>
    <scope>NUCLEOTIDE SEQUENCE</scope>
</reference>
<gene>
    <name evidence="1" type="ORF">UFOVP631_25</name>
</gene>
<name>A0A6J5N769_9CAUD</name>
<organism evidence="1">
    <name type="scientific">uncultured Caudovirales phage</name>
    <dbReference type="NCBI Taxonomy" id="2100421"/>
    <lineage>
        <taxon>Viruses</taxon>
        <taxon>Duplodnaviria</taxon>
        <taxon>Heunggongvirae</taxon>
        <taxon>Uroviricota</taxon>
        <taxon>Caudoviricetes</taxon>
        <taxon>Peduoviridae</taxon>
        <taxon>Maltschvirus</taxon>
        <taxon>Maltschvirus maltsch</taxon>
    </lineage>
</organism>
<proteinExistence type="predicted"/>
<accession>A0A6J5N769</accession>
<evidence type="ECO:0000313" key="1">
    <source>
        <dbReference type="EMBL" id="CAB4154262.1"/>
    </source>
</evidence>
<dbReference type="EMBL" id="LR796611">
    <property type="protein sequence ID" value="CAB4154262.1"/>
    <property type="molecule type" value="Genomic_DNA"/>
</dbReference>